<sequence>MGALASATTVSIMIPMDTIKTRLVTQVNYPNLVPYKGIADAFLRILREEGLVAFYRGLPPRLISVVPMIGIQFGIYEFMVKAMLARDPAGTSLRGNMVSLTEGEAR</sequence>
<dbReference type="AlphaFoldDB" id="A0A7S1BNS5"/>
<reference evidence="7" key="1">
    <citation type="submission" date="2021-01" db="EMBL/GenBank/DDBJ databases">
        <authorList>
            <person name="Corre E."/>
            <person name="Pelletier E."/>
            <person name="Niang G."/>
            <person name="Scheremetjew M."/>
            <person name="Finn R."/>
            <person name="Kale V."/>
            <person name="Holt S."/>
            <person name="Cochrane G."/>
            <person name="Meng A."/>
            <person name="Brown T."/>
            <person name="Cohen L."/>
        </authorList>
    </citation>
    <scope>NUCLEOTIDE SEQUENCE</scope>
    <source>
        <strain evidence="7">308</strain>
    </source>
</reference>
<comment type="subcellular location">
    <subcellularLocation>
        <location evidence="1">Membrane</location>
        <topology evidence="1">Multi-pass membrane protein</topology>
    </subcellularLocation>
</comment>
<evidence type="ECO:0000256" key="2">
    <source>
        <dbReference type="ARBA" id="ARBA00022692"/>
    </source>
</evidence>
<comment type="similarity">
    <text evidence="6">Belongs to the mitochondrial carrier (TC 2.A.29) family.</text>
</comment>
<evidence type="ECO:0000256" key="4">
    <source>
        <dbReference type="ARBA" id="ARBA00023136"/>
    </source>
</evidence>
<keyword evidence="3" id="KW-0677">Repeat</keyword>
<organism evidence="7">
    <name type="scientific">Corethron hystrix</name>
    <dbReference type="NCBI Taxonomy" id="216773"/>
    <lineage>
        <taxon>Eukaryota</taxon>
        <taxon>Sar</taxon>
        <taxon>Stramenopiles</taxon>
        <taxon>Ochrophyta</taxon>
        <taxon>Bacillariophyta</taxon>
        <taxon>Coscinodiscophyceae</taxon>
        <taxon>Corethrophycidae</taxon>
        <taxon>Corethrales</taxon>
        <taxon>Corethraceae</taxon>
        <taxon>Corethron</taxon>
    </lineage>
</organism>
<gene>
    <name evidence="7" type="ORF">CHYS00102_LOCUS19022</name>
</gene>
<dbReference type="Pfam" id="PF00153">
    <property type="entry name" value="Mito_carr"/>
    <property type="match status" value="1"/>
</dbReference>
<evidence type="ECO:0000256" key="3">
    <source>
        <dbReference type="ARBA" id="ARBA00022737"/>
    </source>
</evidence>
<dbReference type="PANTHER" id="PTHR24089">
    <property type="entry name" value="SOLUTE CARRIER FAMILY 25"/>
    <property type="match status" value="1"/>
</dbReference>
<dbReference type="EMBL" id="HBFR01026406">
    <property type="protein sequence ID" value="CAD8891816.1"/>
    <property type="molecule type" value="Transcribed_RNA"/>
</dbReference>
<evidence type="ECO:0000256" key="6">
    <source>
        <dbReference type="RuleBase" id="RU000488"/>
    </source>
</evidence>
<protein>
    <submittedName>
        <fullName evidence="7">Uncharacterized protein</fullName>
    </submittedName>
</protein>
<keyword evidence="6" id="KW-0813">Transport</keyword>
<evidence type="ECO:0000256" key="1">
    <source>
        <dbReference type="ARBA" id="ARBA00004141"/>
    </source>
</evidence>
<evidence type="ECO:0000256" key="5">
    <source>
        <dbReference type="PROSITE-ProRule" id="PRU00282"/>
    </source>
</evidence>
<keyword evidence="4 5" id="KW-0472">Membrane</keyword>
<evidence type="ECO:0000313" key="7">
    <source>
        <dbReference type="EMBL" id="CAD8891816.1"/>
    </source>
</evidence>
<dbReference type="SUPFAM" id="SSF103506">
    <property type="entry name" value="Mitochondrial carrier"/>
    <property type="match status" value="1"/>
</dbReference>
<accession>A0A7S1BNS5</accession>
<proteinExistence type="inferred from homology"/>
<keyword evidence="2 5" id="KW-0812">Transmembrane</keyword>
<dbReference type="Gene3D" id="1.50.40.10">
    <property type="entry name" value="Mitochondrial carrier domain"/>
    <property type="match status" value="1"/>
</dbReference>
<dbReference type="InterPro" id="IPR018108">
    <property type="entry name" value="MCP_transmembrane"/>
</dbReference>
<dbReference type="InterPro" id="IPR023395">
    <property type="entry name" value="MCP_dom_sf"/>
</dbReference>
<name>A0A7S1BNS5_9STRA</name>
<dbReference type="PROSITE" id="PS50920">
    <property type="entry name" value="SOLCAR"/>
    <property type="match status" value="1"/>
</dbReference>
<dbReference type="GO" id="GO:0016020">
    <property type="term" value="C:membrane"/>
    <property type="evidence" value="ECO:0007669"/>
    <property type="project" value="UniProtKB-SubCell"/>
</dbReference>
<feature type="repeat" description="Solcar" evidence="5">
    <location>
        <begin position="1"/>
        <end position="82"/>
    </location>
</feature>